<dbReference type="RefSeq" id="WP_090794789.1">
    <property type="nucleotide sequence ID" value="NZ_FMYI01000003.1"/>
</dbReference>
<dbReference type="Proteomes" id="UP000242949">
    <property type="component" value="Unassembled WGS sequence"/>
</dbReference>
<keyword evidence="3" id="KW-0378">Hydrolase</keyword>
<keyword evidence="4" id="KW-1185">Reference proteome</keyword>
<dbReference type="InterPro" id="IPR007560">
    <property type="entry name" value="Restrct_endonuc_IV_Mrr"/>
</dbReference>
<feature type="transmembrane region" description="Helical" evidence="1">
    <location>
        <begin position="5"/>
        <end position="23"/>
    </location>
</feature>
<keyword evidence="1" id="KW-0472">Membrane</keyword>
<dbReference type="GO" id="GO:0003677">
    <property type="term" value="F:DNA binding"/>
    <property type="evidence" value="ECO:0007669"/>
    <property type="project" value="InterPro"/>
</dbReference>
<dbReference type="SUPFAM" id="SSF52980">
    <property type="entry name" value="Restriction endonuclease-like"/>
    <property type="match status" value="1"/>
</dbReference>
<dbReference type="EMBL" id="FMYI01000003">
    <property type="protein sequence ID" value="SDC00764.1"/>
    <property type="molecule type" value="Genomic_DNA"/>
</dbReference>
<dbReference type="AlphaFoldDB" id="A0A1G6I2R3"/>
<dbReference type="PANTHER" id="PTHR30015">
    <property type="entry name" value="MRR RESTRICTION SYSTEM PROTEIN"/>
    <property type="match status" value="1"/>
</dbReference>
<evidence type="ECO:0000313" key="4">
    <source>
        <dbReference type="Proteomes" id="UP000242949"/>
    </source>
</evidence>
<keyword evidence="3" id="KW-0255">Endonuclease</keyword>
<dbReference type="InterPro" id="IPR052906">
    <property type="entry name" value="Type_IV_Methyl-Rstrct_Enzyme"/>
</dbReference>
<dbReference type="Gene3D" id="3.40.1350.10">
    <property type="match status" value="1"/>
</dbReference>
<evidence type="ECO:0000259" key="2">
    <source>
        <dbReference type="Pfam" id="PF04471"/>
    </source>
</evidence>
<dbReference type="STRING" id="1612202.SAMN05421734_103333"/>
<sequence>MLIWIFLVIIIGIVLLNLLSIFYDKNDEEIVNIENKITPIMNNDIEGNVIHNIYHIFSDSEDVVNTTLVMEDDALIFKTPSKIESIILGTELYRTEIVSGNTLRIFDQTDKYKEVIISEEIKKLNAIDSFFKSLTVKNRNKMIQFKKKVEVANEQLIANEELVKLAEGFITKIDQNIFRDFNYYIVLERSLLFYSPIGLFSLDISSQNYYKSNSVNEGYENVVDMNIISNYINEHFNSFAQIYNRFLKSELSEREIYIFLWDYLKRIAVPLFGNEFIYNYSHAFDKESNIETIIEKSLYHNIINFDNMETMSLFTYYTMDSKYLDTNNFIYGFIIIMNKYLEIRKFKELKDYEEMLLVSEEEMSKEITINDIDLMSGYDFEGIVGKLFEKMDYVVEITKSSGDQGVDVIANKYNHSIGIQTKLYSRPVNNNAVQEVVAGLKYYKLSKGYVITNNYFTDSAIKLAESNNIVLWDRDELIDKLNRFKVMRV</sequence>
<keyword evidence="3" id="KW-0540">Nuclease</keyword>
<feature type="domain" description="Restriction endonuclease type IV Mrr" evidence="2">
    <location>
        <begin position="373"/>
        <end position="479"/>
    </location>
</feature>
<dbReference type="InterPro" id="IPR011856">
    <property type="entry name" value="tRNA_endonuc-like_dom_sf"/>
</dbReference>
<keyword evidence="1" id="KW-0812">Transmembrane</keyword>
<name>A0A1G6I2R3_9BACI</name>
<evidence type="ECO:0000256" key="1">
    <source>
        <dbReference type="SAM" id="Phobius"/>
    </source>
</evidence>
<proteinExistence type="predicted"/>
<evidence type="ECO:0000313" key="3">
    <source>
        <dbReference type="EMBL" id="SDC00764.1"/>
    </source>
</evidence>
<keyword evidence="1" id="KW-1133">Transmembrane helix</keyword>
<organism evidence="3 4">
    <name type="scientific">Pelagirhabdus alkalitolerans</name>
    <dbReference type="NCBI Taxonomy" id="1612202"/>
    <lineage>
        <taxon>Bacteria</taxon>
        <taxon>Bacillati</taxon>
        <taxon>Bacillota</taxon>
        <taxon>Bacilli</taxon>
        <taxon>Bacillales</taxon>
        <taxon>Bacillaceae</taxon>
        <taxon>Pelagirhabdus</taxon>
    </lineage>
</organism>
<protein>
    <submittedName>
        <fullName evidence="3">Restriction endonuclease</fullName>
    </submittedName>
</protein>
<dbReference type="InterPro" id="IPR011335">
    <property type="entry name" value="Restrct_endonuc-II-like"/>
</dbReference>
<accession>A0A1G6I2R3</accession>
<dbReference type="Pfam" id="PF04471">
    <property type="entry name" value="Mrr_cat"/>
    <property type="match status" value="1"/>
</dbReference>
<gene>
    <name evidence="3" type="ORF">SAMN05421734_103333</name>
</gene>
<dbReference type="GO" id="GO:0015666">
    <property type="term" value="F:restriction endodeoxyribonuclease activity"/>
    <property type="evidence" value="ECO:0007669"/>
    <property type="project" value="TreeGrafter"/>
</dbReference>
<dbReference type="OrthoDB" id="9797274at2"/>
<dbReference type="PANTHER" id="PTHR30015:SF6">
    <property type="entry name" value="SLL1429 PROTEIN"/>
    <property type="match status" value="1"/>
</dbReference>
<dbReference type="GO" id="GO:0009307">
    <property type="term" value="P:DNA restriction-modification system"/>
    <property type="evidence" value="ECO:0007669"/>
    <property type="project" value="InterPro"/>
</dbReference>
<reference evidence="4" key="1">
    <citation type="submission" date="2016-09" db="EMBL/GenBank/DDBJ databases">
        <authorList>
            <person name="Varghese N."/>
            <person name="Submissions S."/>
        </authorList>
    </citation>
    <scope>NUCLEOTIDE SEQUENCE [LARGE SCALE GENOMIC DNA]</scope>
    <source>
        <strain evidence="4">S5</strain>
    </source>
</reference>